<evidence type="ECO:0000313" key="2">
    <source>
        <dbReference type="EMBL" id="CUI15562.1"/>
    </source>
</evidence>
<evidence type="ECO:0000313" key="3">
    <source>
        <dbReference type="Proteomes" id="UP000051952"/>
    </source>
</evidence>
<protein>
    <submittedName>
        <fullName evidence="2">Uncharacterized protein</fullName>
    </submittedName>
</protein>
<keyword evidence="3" id="KW-1185">Reference proteome</keyword>
<reference evidence="3" key="1">
    <citation type="submission" date="2015-09" db="EMBL/GenBank/DDBJ databases">
        <authorList>
            <consortium name="Pathogen Informatics"/>
        </authorList>
    </citation>
    <scope>NUCLEOTIDE SEQUENCE [LARGE SCALE GENOMIC DNA]</scope>
    <source>
        <strain evidence="3">Lake Konstanz</strain>
    </source>
</reference>
<dbReference type="VEuPathDB" id="TriTrypDB:BSAL_48425"/>
<sequence>MDLCDIIRLQSFDRELENLLEGVVRRQAAVPLIIPRHLREYLSSSDHSLQPPPSSEELAVHSGPSSSNSSPEVHRDTSTTSSTTTMMMMMASCLLSQSGLEAHLERTHNSPGYVVIQHELGAASNKVCLLFCSAGHLMFGTRRKPAGSVCVWCGWKLNTNLSIKEQSRTGCRSGGVVGWCVVCASYICIACKEELLEVQVPAVWSGNDRELLP</sequence>
<proteinExistence type="predicted"/>
<feature type="compositionally biased region" description="Low complexity" evidence="1">
    <location>
        <begin position="62"/>
        <end position="71"/>
    </location>
</feature>
<feature type="region of interest" description="Disordered" evidence="1">
    <location>
        <begin position="44"/>
        <end position="81"/>
    </location>
</feature>
<name>A0A0S4KLS1_BODSA</name>
<evidence type="ECO:0000256" key="1">
    <source>
        <dbReference type="SAM" id="MobiDB-lite"/>
    </source>
</evidence>
<dbReference type="Proteomes" id="UP000051952">
    <property type="component" value="Unassembled WGS sequence"/>
</dbReference>
<organism evidence="2 3">
    <name type="scientific">Bodo saltans</name>
    <name type="common">Flagellated protozoan</name>
    <dbReference type="NCBI Taxonomy" id="75058"/>
    <lineage>
        <taxon>Eukaryota</taxon>
        <taxon>Discoba</taxon>
        <taxon>Euglenozoa</taxon>
        <taxon>Kinetoplastea</taxon>
        <taxon>Metakinetoplastina</taxon>
        <taxon>Eubodonida</taxon>
        <taxon>Bodonidae</taxon>
        <taxon>Bodo</taxon>
    </lineage>
</organism>
<dbReference type="AlphaFoldDB" id="A0A0S4KLS1"/>
<gene>
    <name evidence="2" type="ORF">BSAL_48425</name>
</gene>
<dbReference type="EMBL" id="CYKH01002252">
    <property type="protein sequence ID" value="CUI15562.1"/>
    <property type="molecule type" value="Genomic_DNA"/>
</dbReference>
<accession>A0A0S4KLS1</accession>